<dbReference type="PIRSF" id="PIRSF018153">
    <property type="entry name" value="Glyco_trans_15"/>
    <property type="match status" value="1"/>
</dbReference>
<evidence type="ECO:0000256" key="4">
    <source>
        <dbReference type="SAM" id="Phobius"/>
    </source>
</evidence>
<evidence type="ECO:0000256" key="2">
    <source>
        <dbReference type="ARBA" id="ARBA00022679"/>
    </source>
</evidence>
<dbReference type="SUPFAM" id="SSF53448">
    <property type="entry name" value="Nucleotide-diphospho-sugar transferases"/>
    <property type="match status" value="1"/>
</dbReference>
<comment type="similarity">
    <text evidence="1">Belongs to the glycosyltransferase 15 family.</text>
</comment>
<feature type="active site" description="Nucleophile" evidence="3">
    <location>
        <position position="315"/>
    </location>
</feature>
<keyword evidence="4" id="KW-1133">Transmembrane helix</keyword>
<dbReference type="GO" id="GO:0016020">
    <property type="term" value="C:membrane"/>
    <property type="evidence" value="ECO:0007669"/>
    <property type="project" value="InterPro"/>
</dbReference>
<dbReference type="PANTHER" id="PTHR31121:SF6">
    <property type="entry name" value="ALPHA-1,2 MANNOSYLTRANSFERASE KTR1"/>
    <property type="match status" value="1"/>
</dbReference>
<name>A0A1R1YNJ0_9FUNG</name>
<evidence type="ECO:0000256" key="1">
    <source>
        <dbReference type="ARBA" id="ARBA00007677"/>
    </source>
</evidence>
<organism evidence="5 6">
    <name type="scientific">Smittium culicis</name>
    <dbReference type="NCBI Taxonomy" id="133412"/>
    <lineage>
        <taxon>Eukaryota</taxon>
        <taxon>Fungi</taxon>
        <taxon>Fungi incertae sedis</taxon>
        <taxon>Zoopagomycota</taxon>
        <taxon>Kickxellomycotina</taxon>
        <taxon>Harpellomycetes</taxon>
        <taxon>Harpellales</taxon>
        <taxon>Legeriomycetaceae</taxon>
        <taxon>Smittium</taxon>
    </lineage>
</organism>
<evidence type="ECO:0000256" key="3">
    <source>
        <dbReference type="PIRSR" id="PIRSR018153-1"/>
    </source>
</evidence>
<feature type="transmembrane region" description="Helical" evidence="4">
    <location>
        <begin position="7"/>
        <end position="25"/>
    </location>
</feature>
<protein>
    <submittedName>
        <fullName evidence="5">O-glycoside alpha-1,2-mannosyltransferase omh1</fullName>
    </submittedName>
</protein>
<gene>
    <name evidence="5" type="ORF">AYI69_g2041</name>
</gene>
<dbReference type="InterPro" id="IPR029044">
    <property type="entry name" value="Nucleotide-diphossugar_trans"/>
</dbReference>
<keyword evidence="4" id="KW-0472">Membrane</keyword>
<dbReference type="GO" id="GO:0000032">
    <property type="term" value="P:cell wall mannoprotein biosynthetic process"/>
    <property type="evidence" value="ECO:0007669"/>
    <property type="project" value="TreeGrafter"/>
</dbReference>
<dbReference type="GO" id="GO:0005794">
    <property type="term" value="C:Golgi apparatus"/>
    <property type="evidence" value="ECO:0007669"/>
    <property type="project" value="TreeGrafter"/>
</dbReference>
<dbReference type="GO" id="GO:0006487">
    <property type="term" value="P:protein N-linked glycosylation"/>
    <property type="evidence" value="ECO:0007669"/>
    <property type="project" value="TreeGrafter"/>
</dbReference>
<evidence type="ECO:0000313" key="5">
    <source>
        <dbReference type="EMBL" id="OMJ28482.1"/>
    </source>
</evidence>
<dbReference type="Proteomes" id="UP000187429">
    <property type="component" value="Unassembled WGS sequence"/>
</dbReference>
<keyword evidence="5" id="KW-0328">Glycosyltransferase</keyword>
<accession>A0A1R1YNJ0</accession>
<dbReference type="Pfam" id="PF01793">
    <property type="entry name" value="Glyco_transf_15"/>
    <property type="match status" value="1"/>
</dbReference>
<keyword evidence="2 5" id="KW-0808">Transferase</keyword>
<comment type="caution">
    <text evidence="5">The sequence shown here is derived from an EMBL/GenBank/DDBJ whole genome shotgun (WGS) entry which is preliminary data.</text>
</comment>
<dbReference type="InterPro" id="IPR002685">
    <property type="entry name" value="Glyco_trans_15"/>
</dbReference>
<sequence length="433" mass="51222">MNSRAKRFLTIVLYVTILALTYLYVKSTHKSWINEVDKVIQYPENNIETQPYYSIKAPYDNWNNSTDDKNRITKGAFVMVVRNEDHATMKGTIRSIEDVFNSKYGYPYIFLNDKEFTNQFKKHVQTMTKAPIYFGVIPKYMWEMPDFIDLNKFKENIDENKNMYVHGDSTSFRMMSRFFSKFIHKHPLLRNLEYYWRIQAGVEYLCEIDYDPFEMLKSKNIKYSWIIAPQEYKLTIPTLWETAREYIFNNYDKLPESSFATYLLKASTNSSKKKQENIKFNTSKYGNIKDIANESSKYSDDDIDYNLCHFWSNFEIVSLDFLKSKPYQDFVDYLDKAGGIFYERWGDAPIRSIIASTLLSKSSFHWFEDFGYIHTGNTHCPSNPALFKKCSGCKITESVVYSSMCYKKYMKSTDISRNDLIKLLFPLKPNLQQ</sequence>
<proteinExistence type="inferred from homology"/>
<dbReference type="Gene3D" id="3.90.550.10">
    <property type="entry name" value="Spore Coat Polysaccharide Biosynthesis Protein SpsA, Chain A"/>
    <property type="match status" value="1"/>
</dbReference>
<dbReference type="GO" id="GO:0000026">
    <property type="term" value="F:alpha-1,2-mannosyltransferase activity"/>
    <property type="evidence" value="ECO:0007669"/>
    <property type="project" value="TreeGrafter"/>
</dbReference>
<dbReference type="EMBL" id="LSSM01000575">
    <property type="protein sequence ID" value="OMJ28482.1"/>
    <property type="molecule type" value="Genomic_DNA"/>
</dbReference>
<dbReference type="PANTHER" id="PTHR31121">
    <property type="entry name" value="ALPHA-1,2 MANNOSYLTRANSFERASE KTR1"/>
    <property type="match status" value="1"/>
</dbReference>
<keyword evidence="6" id="KW-1185">Reference proteome</keyword>
<keyword evidence="4" id="KW-0812">Transmembrane</keyword>
<dbReference type="OrthoDB" id="439943at2759"/>
<evidence type="ECO:0000313" key="6">
    <source>
        <dbReference type="Proteomes" id="UP000187429"/>
    </source>
</evidence>
<reference evidence="6" key="1">
    <citation type="submission" date="2017-01" db="EMBL/GenBank/DDBJ databases">
        <authorList>
            <person name="Wang Y."/>
            <person name="White M."/>
            <person name="Kvist S."/>
            <person name="Moncalvo J.-M."/>
        </authorList>
    </citation>
    <scope>NUCLEOTIDE SEQUENCE [LARGE SCALE GENOMIC DNA]</scope>
    <source>
        <strain evidence="6">ID-206-W2</strain>
    </source>
</reference>
<dbReference type="AlphaFoldDB" id="A0A1R1YNJ0"/>